<proteinExistence type="inferred from homology"/>
<protein>
    <submittedName>
        <fullName evidence="7">NUDIX hydrolase</fullName>
    </submittedName>
</protein>
<dbReference type="PANTHER" id="PTHR43046">
    <property type="entry name" value="GDP-MANNOSE MANNOSYL HYDROLASE"/>
    <property type="match status" value="1"/>
</dbReference>
<evidence type="ECO:0000256" key="5">
    <source>
        <dbReference type="RuleBase" id="RU003476"/>
    </source>
</evidence>
<keyword evidence="8" id="KW-1185">Reference proteome</keyword>
<evidence type="ECO:0000259" key="6">
    <source>
        <dbReference type="PROSITE" id="PS51462"/>
    </source>
</evidence>
<evidence type="ECO:0000256" key="2">
    <source>
        <dbReference type="ARBA" id="ARBA00005582"/>
    </source>
</evidence>
<reference evidence="7" key="1">
    <citation type="submission" date="2021-04" db="EMBL/GenBank/DDBJ databases">
        <authorList>
            <person name="Hartkoorn R.C."/>
            <person name="Beaudoing E."/>
            <person name="Hot D."/>
        </authorList>
    </citation>
    <scope>NUCLEOTIDE SEQUENCE</scope>
    <source>
        <strain evidence="7">NRRL B-16292</strain>
    </source>
</reference>
<name>A0ABY5WDD3_9ACTN</name>
<keyword evidence="4" id="KW-0460">Magnesium</keyword>
<dbReference type="Proteomes" id="UP001059617">
    <property type="component" value="Chromosome"/>
</dbReference>
<dbReference type="InterPro" id="IPR000086">
    <property type="entry name" value="NUDIX_hydrolase_dom"/>
</dbReference>
<reference evidence="7" key="2">
    <citation type="submission" date="2022-09" db="EMBL/GenBank/DDBJ databases">
        <title>Biosynthetic gene clusters of Dactylosporangioum fulvum.</title>
        <authorList>
            <person name="Caradec T."/>
        </authorList>
    </citation>
    <scope>NUCLEOTIDE SEQUENCE</scope>
    <source>
        <strain evidence="7">NRRL B-16292</strain>
    </source>
</reference>
<dbReference type="CDD" id="cd18876">
    <property type="entry name" value="NUDIX_Hydrolase"/>
    <property type="match status" value="1"/>
</dbReference>
<dbReference type="Pfam" id="PF00293">
    <property type="entry name" value="NUDIX"/>
    <property type="match status" value="1"/>
</dbReference>
<dbReference type="GO" id="GO:0016787">
    <property type="term" value="F:hydrolase activity"/>
    <property type="evidence" value="ECO:0007669"/>
    <property type="project" value="UniProtKB-KW"/>
</dbReference>
<dbReference type="InterPro" id="IPR020476">
    <property type="entry name" value="Nudix_hydrolase"/>
</dbReference>
<accession>A0ABY5WDD3</accession>
<dbReference type="Gene3D" id="3.90.79.10">
    <property type="entry name" value="Nucleoside Triphosphate Pyrophosphohydrolase"/>
    <property type="match status" value="1"/>
</dbReference>
<evidence type="ECO:0000256" key="4">
    <source>
        <dbReference type="ARBA" id="ARBA00022842"/>
    </source>
</evidence>
<evidence type="ECO:0000313" key="7">
    <source>
        <dbReference type="EMBL" id="UWP87286.1"/>
    </source>
</evidence>
<dbReference type="EMBL" id="CP073720">
    <property type="protein sequence ID" value="UWP87286.1"/>
    <property type="molecule type" value="Genomic_DNA"/>
</dbReference>
<sequence>MGSGVLFRDAADRILLVEPVYKDDWELPGGSVDGDESPHDAARREVEEELGLVVSPGRLLVVDWVPPRPGRTEGVMFVYDGGVLDVKATAALRLPADELRSWAWCTLAEAQRRLSPLLARRAAAALEAAAGNITYYLEDGKRIC</sequence>
<dbReference type="SUPFAM" id="SSF55811">
    <property type="entry name" value="Nudix"/>
    <property type="match status" value="1"/>
</dbReference>
<comment type="similarity">
    <text evidence="2 5">Belongs to the Nudix hydrolase family.</text>
</comment>
<keyword evidence="3 5" id="KW-0378">Hydrolase</keyword>
<dbReference type="InterPro" id="IPR015797">
    <property type="entry name" value="NUDIX_hydrolase-like_dom_sf"/>
</dbReference>
<comment type="cofactor">
    <cofactor evidence="1">
        <name>Mg(2+)</name>
        <dbReference type="ChEBI" id="CHEBI:18420"/>
    </cofactor>
</comment>
<evidence type="ECO:0000313" key="8">
    <source>
        <dbReference type="Proteomes" id="UP001059617"/>
    </source>
</evidence>
<gene>
    <name evidence="7" type="ORF">Dfulv_02520</name>
</gene>
<evidence type="ECO:0000256" key="1">
    <source>
        <dbReference type="ARBA" id="ARBA00001946"/>
    </source>
</evidence>
<dbReference type="PRINTS" id="PR00502">
    <property type="entry name" value="NUDIXFAMILY"/>
</dbReference>
<dbReference type="PANTHER" id="PTHR43046:SF12">
    <property type="entry name" value="GDP-MANNOSE MANNOSYL HYDROLASE"/>
    <property type="match status" value="1"/>
</dbReference>
<evidence type="ECO:0000256" key="3">
    <source>
        <dbReference type="ARBA" id="ARBA00022801"/>
    </source>
</evidence>
<dbReference type="InterPro" id="IPR020084">
    <property type="entry name" value="NUDIX_hydrolase_CS"/>
</dbReference>
<feature type="domain" description="Nudix hydrolase" evidence="6">
    <location>
        <begin position="1"/>
        <end position="130"/>
    </location>
</feature>
<dbReference type="PROSITE" id="PS51462">
    <property type="entry name" value="NUDIX"/>
    <property type="match status" value="1"/>
</dbReference>
<dbReference type="PROSITE" id="PS00893">
    <property type="entry name" value="NUDIX_BOX"/>
    <property type="match status" value="1"/>
</dbReference>
<organism evidence="7 8">
    <name type="scientific">Dactylosporangium fulvum</name>
    <dbReference type="NCBI Taxonomy" id="53359"/>
    <lineage>
        <taxon>Bacteria</taxon>
        <taxon>Bacillati</taxon>
        <taxon>Actinomycetota</taxon>
        <taxon>Actinomycetes</taxon>
        <taxon>Micromonosporales</taxon>
        <taxon>Micromonosporaceae</taxon>
        <taxon>Dactylosporangium</taxon>
    </lineage>
</organism>